<protein>
    <submittedName>
        <fullName evidence="1">HicB family RNase H-like nuclease</fullName>
    </submittedName>
</protein>
<keyword evidence="2" id="KW-1185">Reference proteome</keyword>
<dbReference type="InterPro" id="IPR029063">
    <property type="entry name" value="SAM-dependent_MTases_sf"/>
</dbReference>
<evidence type="ECO:0000313" key="2">
    <source>
        <dbReference type="Proteomes" id="UP001519342"/>
    </source>
</evidence>
<name>A0ABS4GHM5_9FIRM</name>
<organism evidence="1 2">
    <name type="scientific">Sedimentibacter acidaminivorans</name>
    <dbReference type="NCBI Taxonomy" id="913099"/>
    <lineage>
        <taxon>Bacteria</taxon>
        <taxon>Bacillati</taxon>
        <taxon>Bacillota</taxon>
        <taxon>Tissierellia</taxon>
        <taxon>Sedimentibacter</taxon>
    </lineage>
</organism>
<sequence length="300" mass="35703">MNDILDKYLTIIHEQMQYNSLKNIFCIKSNPLCFNEVTKESILSSIKEIQKLSIIDKEYLIQFYVNKFQNTFYSTNQYIDFQKKDYLEIRKIFELLLQDISNQQLLFEQIEERHYERIQSLIKKTNPTIHKLNRNNDIIAKTFVCAEYSAQFQIDLLGIEINDLREPILDIGCGEYGYLVEFLRNNNLEAYGIDRLHKTENYYVKNNWLEFNYGQQKWGTIVSNLSFSNHFINHYLQNDKVDIVYAQTYMKILKSLLIGGSWIYAPSVPFIEDLLPHDKYLVNRSFINSEFTKTIITVIR</sequence>
<reference evidence="1 2" key="1">
    <citation type="submission" date="2021-03" db="EMBL/GenBank/DDBJ databases">
        <title>Genomic Encyclopedia of Type Strains, Phase IV (KMG-IV): sequencing the most valuable type-strain genomes for metagenomic binning, comparative biology and taxonomic classification.</title>
        <authorList>
            <person name="Goeker M."/>
        </authorList>
    </citation>
    <scope>NUCLEOTIDE SEQUENCE [LARGE SCALE GENOMIC DNA]</scope>
    <source>
        <strain evidence="1 2">DSM 24004</strain>
    </source>
</reference>
<dbReference type="Proteomes" id="UP001519342">
    <property type="component" value="Unassembled WGS sequence"/>
</dbReference>
<gene>
    <name evidence="1" type="ORF">J2Z76_003103</name>
</gene>
<accession>A0ABS4GHM5</accession>
<dbReference type="EMBL" id="JAGGKS010000011">
    <property type="protein sequence ID" value="MBP1927206.1"/>
    <property type="molecule type" value="Genomic_DNA"/>
</dbReference>
<comment type="caution">
    <text evidence="1">The sequence shown here is derived from an EMBL/GenBank/DDBJ whole genome shotgun (WGS) entry which is preliminary data.</text>
</comment>
<dbReference type="SUPFAM" id="SSF53335">
    <property type="entry name" value="S-adenosyl-L-methionine-dependent methyltransferases"/>
    <property type="match status" value="1"/>
</dbReference>
<proteinExistence type="predicted"/>
<evidence type="ECO:0000313" key="1">
    <source>
        <dbReference type="EMBL" id="MBP1927206.1"/>
    </source>
</evidence>
<dbReference type="RefSeq" id="WP_209512918.1">
    <property type="nucleotide sequence ID" value="NZ_JAGGKS010000011.1"/>
</dbReference>